<evidence type="ECO:0000256" key="12">
    <source>
        <dbReference type="SAM" id="MobiDB-lite"/>
    </source>
</evidence>
<keyword evidence="9" id="KW-0862">Zinc</keyword>
<evidence type="ECO:0000313" key="14">
    <source>
        <dbReference type="EMBL" id="MED6159967.1"/>
    </source>
</evidence>
<proteinExistence type="inferred from homology"/>
<evidence type="ECO:0000256" key="4">
    <source>
        <dbReference type="ARBA" id="ARBA00012483"/>
    </source>
</evidence>
<name>A0ABU6UFA8_9FABA</name>
<dbReference type="Gene3D" id="3.30.40.10">
    <property type="entry name" value="Zinc/RING finger domain, C3HC4 (zinc finger)"/>
    <property type="match status" value="2"/>
</dbReference>
<evidence type="ECO:0000256" key="10">
    <source>
        <dbReference type="ARBA" id="ARBA00024004"/>
    </source>
</evidence>
<comment type="similarity">
    <text evidence="3">Belongs to the SINA (Seven in absentia) family.</text>
</comment>
<evidence type="ECO:0000256" key="5">
    <source>
        <dbReference type="ARBA" id="ARBA00022679"/>
    </source>
</evidence>
<evidence type="ECO:0000256" key="11">
    <source>
        <dbReference type="PROSITE-ProRule" id="PRU00455"/>
    </source>
</evidence>
<evidence type="ECO:0000256" key="1">
    <source>
        <dbReference type="ARBA" id="ARBA00000900"/>
    </source>
</evidence>
<keyword evidence="5" id="KW-0808">Transferase</keyword>
<dbReference type="SUPFAM" id="SSF49599">
    <property type="entry name" value="TRAF domain-like"/>
    <property type="match status" value="1"/>
</dbReference>
<evidence type="ECO:0000256" key="9">
    <source>
        <dbReference type="ARBA" id="ARBA00022833"/>
    </source>
</evidence>
<dbReference type="EC" id="2.3.2.27" evidence="4"/>
<dbReference type="PANTHER" id="PTHR46632">
    <property type="entry name" value="E3 UBIQUITIN-PROTEIN LIGASE SINA-LIKE 4"/>
    <property type="match status" value="1"/>
</dbReference>
<sequence>MKKAQVCEGSSKATGPTTTTSRYGKRPFVVVEEEDEQLDDVADANNNELVTVNEAGKKGPSVEDNSFTVFLSDPDILHCPICFHPFTNVIYQCKNGHVSCSDCCKKLKKKCATCSSSIGSIRNRALEKVLESIKFPCPNAKHGCNVTFSHIGKCWHGSKCHFVPCNCPHKDCEFVSSIFDLPVHFRTEHGSSSVVRFQYLKPFDVTLNSEDEATILQAESDGRFFIL</sequence>
<feature type="domain" description="SIAH-type" evidence="13">
    <location>
        <begin position="132"/>
        <end position="190"/>
    </location>
</feature>
<feature type="region of interest" description="Disordered" evidence="12">
    <location>
        <begin position="1"/>
        <end position="26"/>
    </location>
</feature>
<evidence type="ECO:0000256" key="7">
    <source>
        <dbReference type="ARBA" id="ARBA00022771"/>
    </source>
</evidence>
<keyword evidence="8" id="KW-0833">Ubl conjugation pathway</keyword>
<dbReference type="EMBL" id="JASCZI010121128">
    <property type="protein sequence ID" value="MED6159967.1"/>
    <property type="molecule type" value="Genomic_DNA"/>
</dbReference>
<keyword evidence="6" id="KW-0479">Metal-binding</keyword>
<keyword evidence="7 11" id="KW-0863">Zinc-finger</keyword>
<keyword evidence="15" id="KW-1185">Reference proteome</keyword>
<feature type="compositionally biased region" description="Polar residues" evidence="12">
    <location>
        <begin position="11"/>
        <end position="22"/>
    </location>
</feature>
<organism evidence="14 15">
    <name type="scientific">Stylosanthes scabra</name>
    <dbReference type="NCBI Taxonomy" id="79078"/>
    <lineage>
        <taxon>Eukaryota</taxon>
        <taxon>Viridiplantae</taxon>
        <taxon>Streptophyta</taxon>
        <taxon>Embryophyta</taxon>
        <taxon>Tracheophyta</taxon>
        <taxon>Spermatophyta</taxon>
        <taxon>Magnoliopsida</taxon>
        <taxon>eudicotyledons</taxon>
        <taxon>Gunneridae</taxon>
        <taxon>Pentapetalae</taxon>
        <taxon>rosids</taxon>
        <taxon>fabids</taxon>
        <taxon>Fabales</taxon>
        <taxon>Fabaceae</taxon>
        <taxon>Papilionoideae</taxon>
        <taxon>50 kb inversion clade</taxon>
        <taxon>dalbergioids sensu lato</taxon>
        <taxon>Dalbergieae</taxon>
        <taxon>Pterocarpus clade</taxon>
        <taxon>Stylosanthes</taxon>
    </lineage>
</organism>
<dbReference type="InterPro" id="IPR013010">
    <property type="entry name" value="Znf_SIAH"/>
</dbReference>
<evidence type="ECO:0000313" key="15">
    <source>
        <dbReference type="Proteomes" id="UP001341840"/>
    </source>
</evidence>
<comment type="caution">
    <text evidence="14">The sequence shown here is derived from an EMBL/GenBank/DDBJ whole genome shotgun (WGS) entry which is preliminary data.</text>
</comment>
<dbReference type="Pfam" id="PF21362">
    <property type="entry name" value="Sina_RING"/>
    <property type="match status" value="1"/>
</dbReference>
<accession>A0ABU6UFA8</accession>
<comment type="pathway">
    <text evidence="2">Protein modification; protein ubiquitination.</text>
</comment>
<evidence type="ECO:0000256" key="3">
    <source>
        <dbReference type="ARBA" id="ARBA00009119"/>
    </source>
</evidence>
<dbReference type="PANTHER" id="PTHR46632:SF16">
    <property type="entry name" value="E3 UBIQUITIN-PROTEIN LIGASE SINA-LIKE 10"/>
    <property type="match status" value="1"/>
</dbReference>
<gene>
    <name evidence="14" type="ORF">PIB30_047128</name>
</gene>
<dbReference type="InterPro" id="IPR013083">
    <property type="entry name" value="Znf_RING/FYVE/PHD"/>
</dbReference>
<protein>
    <recommendedName>
        <fullName evidence="4">RING-type E3 ubiquitin transferase</fullName>
        <ecNumber evidence="4">2.3.2.27</ecNumber>
    </recommendedName>
</protein>
<dbReference type="InterPro" id="IPR049548">
    <property type="entry name" value="Sina-like_RING"/>
</dbReference>
<evidence type="ECO:0000259" key="13">
    <source>
        <dbReference type="PROSITE" id="PS51081"/>
    </source>
</evidence>
<dbReference type="Proteomes" id="UP001341840">
    <property type="component" value="Unassembled WGS sequence"/>
</dbReference>
<evidence type="ECO:0000256" key="8">
    <source>
        <dbReference type="ARBA" id="ARBA00022786"/>
    </source>
</evidence>
<evidence type="ECO:0000256" key="2">
    <source>
        <dbReference type="ARBA" id="ARBA00004906"/>
    </source>
</evidence>
<reference evidence="14 15" key="1">
    <citation type="journal article" date="2023" name="Plants (Basel)">
        <title>Bridging the Gap: Combining Genomics and Transcriptomics Approaches to Understand Stylosanthes scabra, an Orphan Legume from the Brazilian Caatinga.</title>
        <authorList>
            <person name="Ferreira-Neto J.R.C."/>
            <person name="da Silva M.D."/>
            <person name="Binneck E."/>
            <person name="de Melo N.F."/>
            <person name="da Silva R.H."/>
            <person name="de Melo A.L.T.M."/>
            <person name="Pandolfi V."/>
            <person name="Bustamante F.O."/>
            <person name="Brasileiro-Vidal A.C."/>
            <person name="Benko-Iseppon A.M."/>
        </authorList>
    </citation>
    <scope>NUCLEOTIDE SEQUENCE [LARGE SCALE GENOMIC DNA]</scope>
    <source>
        <tissue evidence="14">Leaves</tissue>
    </source>
</reference>
<dbReference type="InterPro" id="IPR044286">
    <property type="entry name" value="SINL_plant"/>
</dbReference>
<comment type="catalytic activity">
    <reaction evidence="1">
        <text>S-ubiquitinyl-[E2 ubiquitin-conjugating enzyme]-L-cysteine + [acceptor protein]-L-lysine = [E2 ubiquitin-conjugating enzyme]-L-cysteine + N(6)-ubiquitinyl-[acceptor protein]-L-lysine.</text>
        <dbReference type="EC" id="2.3.2.27"/>
    </reaction>
</comment>
<dbReference type="PROSITE" id="PS51081">
    <property type="entry name" value="ZF_SIAH"/>
    <property type="match status" value="1"/>
</dbReference>
<evidence type="ECO:0000256" key="6">
    <source>
        <dbReference type="ARBA" id="ARBA00022723"/>
    </source>
</evidence>
<dbReference type="Pfam" id="PF21361">
    <property type="entry name" value="Sina_ZnF"/>
    <property type="match status" value="1"/>
</dbReference>
<comment type="function">
    <text evidence="10">E3 ubiquitin-protein ligase that mediates ubiquitination and subsequent proteasomal degradation of target proteins. E3 ubiquitin ligases accept ubiquitin from an E2 ubiquitin-conjugating enzyme in the form of a thioester and then directly transfers the ubiquitin to targeted substrates. It probably triggers the ubiquitin-mediated degradation of different substrates.</text>
</comment>